<dbReference type="InterPro" id="IPR038702">
    <property type="entry name" value="Na/K_ATPase_sub_beta_sf"/>
</dbReference>
<protein>
    <submittedName>
        <fullName evidence="7">Uncharacterized protein</fullName>
    </submittedName>
</protein>
<keyword evidence="4" id="KW-0735">Signal-anchor</keyword>
<dbReference type="Gene3D" id="2.60.40.1660">
    <property type="entry name" value="Na, k-atpase alpha subunit"/>
    <property type="match status" value="1"/>
</dbReference>
<keyword evidence="8" id="KW-1185">Reference proteome</keyword>
<evidence type="ECO:0000256" key="5">
    <source>
        <dbReference type="ARBA" id="ARBA00022989"/>
    </source>
</evidence>
<keyword evidence="3" id="KW-0812">Transmembrane</keyword>
<dbReference type="Proteomes" id="UP000837857">
    <property type="component" value="Chromosome 4"/>
</dbReference>
<dbReference type="InterPro" id="IPR000402">
    <property type="entry name" value="Na/K_ATPase_sub_beta"/>
</dbReference>
<dbReference type="EMBL" id="OW152816">
    <property type="protein sequence ID" value="CAH2065803.1"/>
    <property type="molecule type" value="Genomic_DNA"/>
</dbReference>
<evidence type="ECO:0000256" key="4">
    <source>
        <dbReference type="ARBA" id="ARBA00022968"/>
    </source>
</evidence>
<evidence type="ECO:0000256" key="1">
    <source>
        <dbReference type="ARBA" id="ARBA00004606"/>
    </source>
</evidence>
<sequence length="267" mass="29924">MINAAQQNSLVDCGDAIQSPSLRDSMFYCRLSVFLTERDGLNLFSLLMGHQSSASAPAPASHSSDSPAMGFEKRTVKIMVIVLVLLLVIELEVWPRSDEYNHEEPLIHFRVNDPGSWHPWYKRISDFLSDYETNVPEDPPRAPCSVQRHEQRVPNPNCERALSVWAPCIADNFYGYRDGTPCVFLRLSHYQRPASVFGDYVWVSCGGEFAADQENIGPLQYVPATQPPGFPTARLLTADHVPRAARSRPDPLSGPLVAVLFENPRRT</sequence>
<keyword evidence="5" id="KW-1133">Transmembrane helix</keyword>
<dbReference type="PANTHER" id="PTHR11523:SF28">
    <property type="entry name" value="NA_K-ATPASE BETA SUBUNIT ISOFORM 4-RELATED"/>
    <property type="match status" value="1"/>
</dbReference>
<evidence type="ECO:0000256" key="6">
    <source>
        <dbReference type="ARBA" id="ARBA00023136"/>
    </source>
</evidence>
<keyword evidence="6" id="KW-0472">Membrane</keyword>
<organism evidence="7 8">
    <name type="scientific">Iphiclides podalirius</name>
    <name type="common">scarce swallowtail</name>
    <dbReference type="NCBI Taxonomy" id="110791"/>
    <lineage>
        <taxon>Eukaryota</taxon>
        <taxon>Metazoa</taxon>
        <taxon>Ecdysozoa</taxon>
        <taxon>Arthropoda</taxon>
        <taxon>Hexapoda</taxon>
        <taxon>Insecta</taxon>
        <taxon>Pterygota</taxon>
        <taxon>Neoptera</taxon>
        <taxon>Endopterygota</taxon>
        <taxon>Lepidoptera</taxon>
        <taxon>Glossata</taxon>
        <taxon>Ditrysia</taxon>
        <taxon>Papilionoidea</taxon>
        <taxon>Papilionidae</taxon>
        <taxon>Papilioninae</taxon>
        <taxon>Iphiclides</taxon>
    </lineage>
</organism>
<comment type="subcellular location">
    <subcellularLocation>
        <location evidence="1">Membrane</location>
        <topology evidence="1">Single-pass type II membrane protein</topology>
    </subcellularLocation>
</comment>
<evidence type="ECO:0000256" key="3">
    <source>
        <dbReference type="ARBA" id="ARBA00022692"/>
    </source>
</evidence>
<name>A0ABN8IW41_9NEOP</name>
<feature type="non-terminal residue" evidence="7">
    <location>
        <position position="1"/>
    </location>
</feature>
<evidence type="ECO:0000313" key="7">
    <source>
        <dbReference type="EMBL" id="CAH2065803.1"/>
    </source>
</evidence>
<accession>A0ABN8IW41</accession>
<dbReference type="Pfam" id="PF00287">
    <property type="entry name" value="Na_K-ATPase"/>
    <property type="match status" value="1"/>
</dbReference>
<reference evidence="7" key="1">
    <citation type="submission" date="2022-03" db="EMBL/GenBank/DDBJ databases">
        <authorList>
            <person name="Martin H S."/>
        </authorList>
    </citation>
    <scope>NUCLEOTIDE SEQUENCE</scope>
</reference>
<evidence type="ECO:0000256" key="2">
    <source>
        <dbReference type="ARBA" id="ARBA00005876"/>
    </source>
</evidence>
<gene>
    <name evidence="7" type="ORF">IPOD504_LOCUS13142</name>
</gene>
<evidence type="ECO:0000313" key="8">
    <source>
        <dbReference type="Proteomes" id="UP000837857"/>
    </source>
</evidence>
<proteinExistence type="inferred from homology"/>
<comment type="similarity">
    <text evidence="2">Belongs to the X(+)/potassium ATPases subunit beta family.</text>
</comment>
<dbReference type="PANTHER" id="PTHR11523">
    <property type="entry name" value="SODIUM/POTASSIUM-DEPENDENT ATPASE BETA SUBUNIT"/>
    <property type="match status" value="1"/>
</dbReference>